<keyword evidence="2" id="KW-0472">Membrane</keyword>
<keyword evidence="4" id="KW-1185">Reference proteome</keyword>
<dbReference type="EMBL" id="JBANDC010000028">
    <property type="protein sequence ID" value="MEM4990640.1"/>
    <property type="molecule type" value="Genomic_DNA"/>
</dbReference>
<evidence type="ECO:0000256" key="2">
    <source>
        <dbReference type="SAM" id="Phobius"/>
    </source>
</evidence>
<dbReference type="RefSeq" id="WP_342831650.1">
    <property type="nucleotide sequence ID" value="NZ_JBANDC010000028.1"/>
</dbReference>
<dbReference type="InterPro" id="IPR020000">
    <property type="entry name" value="Phage_P2_LysB"/>
</dbReference>
<sequence length="140" mass="14966">MEVIVKSLISALFVGALGLVIYVQYNGLKEAQGRIKDAEQATRDRDGTIKTLKAAADRDKKATAKLQGERNSIAATLTERENLIDNLQHENATIRSWADAPLPDAIARLRERPAATGAAAYAERLPSGDALPAAGSSPQD</sequence>
<protein>
    <submittedName>
        <fullName evidence="3">Rz-like lysis system protein LysB</fullName>
    </submittedName>
</protein>
<comment type="caution">
    <text evidence="3">The sequence shown here is derived from an EMBL/GenBank/DDBJ whole genome shotgun (WGS) entry which is preliminary data.</text>
</comment>
<feature type="transmembrane region" description="Helical" evidence="2">
    <location>
        <begin position="7"/>
        <end position="25"/>
    </location>
</feature>
<gene>
    <name evidence="3" type="primary">lysB</name>
    <name evidence="3" type="ORF">V8G57_24845</name>
</gene>
<accession>A0ABU9Q323</accession>
<evidence type="ECO:0000313" key="4">
    <source>
        <dbReference type="Proteomes" id="UP001495910"/>
    </source>
</evidence>
<name>A0ABU9Q323_9BURK</name>
<keyword evidence="2" id="KW-1133">Transmembrane helix</keyword>
<feature type="region of interest" description="Disordered" evidence="1">
    <location>
        <begin position="117"/>
        <end position="140"/>
    </location>
</feature>
<evidence type="ECO:0000313" key="3">
    <source>
        <dbReference type="EMBL" id="MEM4990640.1"/>
    </source>
</evidence>
<dbReference type="Proteomes" id="UP001495910">
    <property type="component" value="Unassembled WGS sequence"/>
</dbReference>
<dbReference type="NCBIfam" id="TIGR03495">
    <property type="entry name" value="phage_LysB"/>
    <property type="match status" value="1"/>
</dbReference>
<reference evidence="3 4" key="1">
    <citation type="submission" date="2024-02" db="EMBL/GenBank/DDBJ databases">
        <title>Draft genome sequence of Collimonas sp. strain H4R21, an effective mineral-weathering bacterial strain isolated from the beech rhizosphere.</title>
        <authorList>
            <person name="Morin E."/>
            <person name="Uroz S."/>
            <person name="Leveau J.H.J."/>
            <person name="Kumar R."/>
            <person name="Rey M.W."/>
            <person name="Pham J."/>
        </authorList>
    </citation>
    <scope>NUCLEOTIDE SEQUENCE [LARGE SCALE GENOMIC DNA]</scope>
    <source>
        <strain evidence="3 4">H4R21</strain>
    </source>
</reference>
<proteinExistence type="predicted"/>
<organism evidence="3 4">
    <name type="scientific">Collimonas rhizosphaerae</name>
    <dbReference type="NCBI Taxonomy" id="3126357"/>
    <lineage>
        <taxon>Bacteria</taxon>
        <taxon>Pseudomonadati</taxon>
        <taxon>Pseudomonadota</taxon>
        <taxon>Betaproteobacteria</taxon>
        <taxon>Burkholderiales</taxon>
        <taxon>Oxalobacteraceae</taxon>
        <taxon>Collimonas</taxon>
    </lineage>
</organism>
<evidence type="ECO:0000256" key="1">
    <source>
        <dbReference type="SAM" id="MobiDB-lite"/>
    </source>
</evidence>
<keyword evidence="2" id="KW-0812">Transmembrane</keyword>